<keyword evidence="6" id="KW-0963">Cytoplasm</keyword>
<name>A0A8T0RAA4_PANVG</name>
<evidence type="ECO:0000313" key="16">
    <source>
        <dbReference type="Proteomes" id="UP000823388"/>
    </source>
</evidence>
<feature type="domain" description="Terpene synthase metal-binding" evidence="14">
    <location>
        <begin position="326"/>
        <end position="565"/>
    </location>
</feature>
<dbReference type="Proteomes" id="UP000823388">
    <property type="component" value="Chromosome 6K"/>
</dbReference>
<gene>
    <name evidence="15" type="ORF">PVAP13_6KG047135</name>
</gene>
<comment type="cofactor">
    <cofactor evidence="2">
        <name>Mg(2+)</name>
        <dbReference type="ChEBI" id="CHEBI:18420"/>
    </cofactor>
</comment>
<evidence type="ECO:0000256" key="1">
    <source>
        <dbReference type="ARBA" id="ARBA00001936"/>
    </source>
</evidence>
<dbReference type="InterPro" id="IPR050148">
    <property type="entry name" value="Terpene_synthase-like"/>
</dbReference>
<keyword evidence="10" id="KW-0464">Manganese</keyword>
<dbReference type="InterPro" id="IPR044814">
    <property type="entry name" value="Terpene_cyclase_plant_C1"/>
</dbReference>
<comment type="subcellular location">
    <subcellularLocation>
        <location evidence="3">Cytoplasm</location>
    </subcellularLocation>
</comment>
<dbReference type="CDD" id="cd00684">
    <property type="entry name" value="Terpene_cyclase_plant_C1"/>
    <property type="match status" value="1"/>
</dbReference>
<dbReference type="InterPro" id="IPR034741">
    <property type="entry name" value="Terpene_cyclase-like_1_C"/>
</dbReference>
<feature type="chain" id="PRO_5035760864" evidence="12">
    <location>
        <begin position="24"/>
        <end position="621"/>
    </location>
</feature>
<dbReference type="PANTHER" id="PTHR31225">
    <property type="entry name" value="OS04G0344100 PROTEIN-RELATED"/>
    <property type="match status" value="1"/>
</dbReference>
<dbReference type="Pfam" id="PF01397">
    <property type="entry name" value="Terpene_synth"/>
    <property type="match status" value="1"/>
</dbReference>
<dbReference type="FunFam" id="1.10.600.10:FF:000007">
    <property type="entry name" value="Isoprene synthase, chloroplastic"/>
    <property type="match status" value="1"/>
</dbReference>
<evidence type="ECO:0000256" key="6">
    <source>
        <dbReference type="ARBA" id="ARBA00022490"/>
    </source>
</evidence>
<keyword evidence="8" id="KW-0611">Plant defense</keyword>
<dbReference type="InterPro" id="IPR008930">
    <property type="entry name" value="Terpenoid_cyclase/PrenylTrfase"/>
</dbReference>
<dbReference type="Gene3D" id="1.50.10.130">
    <property type="entry name" value="Terpene synthase, N-terminal domain"/>
    <property type="match status" value="1"/>
</dbReference>
<comment type="caution">
    <text evidence="15">The sequence shown here is derived from an EMBL/GenBank/DDBJ whole genome shotgun (WGS) entry which is preliminary data.</text>
</comment>
<dbReference type="EMBL" id="CM029047">
    <property type="protein sequence ID" value="KAG2581829.1"/>
    <property type="molecule type" value="Genomic_DNA"/>
</dbReference>
<keyword evidence="16" id="KW-1185">Reference proteome</keyword>
<feature type="domain" description="Terpene synthase N-terminal" evidence="13">
    <location>
        <begin position="102"/>
        <end position="269"/>
    </location>
</feature>
<evidence type="ECO:0000256" key="8">
    <source>
        <dbReference type="ARBA" id="ARBA00022821"/>
    </source>
</evidence>
<evidence type="ECO:0000256" key="7">
    <source>
        <dbReference type="ARBA" id="ARBA00022723"/>
    </source>
</evidence>
<dbReference type="InterPro" id="IPR008949">
    <property type="entry name" value="Isoprenoid_synthase_dom_sf"/>
</dbReference>
<dbReference type="GO" id="GO:0016102">
    <property type="term" value="P:diterpenoid biosynthetic process"/>
    <property type="evidence" value="ECO:0007669"/>
    <property type="project" value="InterPro"/>
</dbReference>
<keyword evidence="12" id="KW-0732">Signal</keyword>
<dbReference type="GO" id="GO:0005737">
    <property type="term" value="C:cytoplasm"/>
    <property type="evidence" value="ECO:0007669"/>
    <property type="project" value="UniProtKB-SubCell"/>
</dbReference>
<protein>
    <submittedName>
        <fullName evidence="15">Uncharacterized protein</fullName>
    </submittedName>
</protein>
<reference evidence="15" key="1">
    <citation type="submission" date="2020-05" db="EMBL/GenBank/DDBJ databases">
        <title>WGS assembly of Panicum virgatum.</title>
        <authorList>
            <person name="Lovell J.T."/>
            <person name="Jenkins J."/>
            <person name="Shu S."/>
            <person name="Juenger T.E."/>
            <person name="Schmutz J."/>
        </authorList>
    </citation>
    <scope>NUCLEOTIDE SEQUENCE</scope>
    <source>
        <strain evidence="15">AP13</strain>
    </source>
</reference>
<organism evidence="15 16">
    <name type="scientific">Panicum virgatum</name>
    <name type="common">Blackwell switchgrass</name>
    <dbReference type="NCBI Taxonomy" id="38727"/>
    <lineage>
        <taxon>Eukaryota</taxon>
        <taxon>Viridiplantae</taxon>
        <taxon>Streptophyta</taxon>
        <taxon>Embryophyta</taxon>
        <taxon>Tracheophyta</taxon>
        <taxon>Spermatophyta</taxon>
        <taxon>Magnoliopsida</taxon>
        <taxon>Liliopsida</taxon>
        <taxon>Poales</taxon>
        <taxon>Poaceae</taxon>
        <taxon>PACMAD clade</taxon>
        <taxon>Panicoideae</taxon>
        <taxon>Panicodae</taxon>
        <taxon>Paniceae</taxon>
        <taxon>Panicinae</taxon>
        <taxon>Panicum</taxon>
        <taxon>Panicum sect. Hiantes</taxon>
    </lineage>
</organism>
<keyword evidence="9" id="KW-0460">Magnesium</keyword>
<comment type="cofactor">
    <cofactor evidence="1">
        <name>Mn(2+)</name>
        <dbReference type="ChEBI" id="CHEBI:29035"/>
    </cofactor>
</comment>
<evidence type="ECO:0000256" key="5">
    <source>
        <dbReference type="ARBA" id="ARBA00006333"/>
    </source>
</evidence>
<dbReference type="GO" id="GO:0006952">
    <property type="term" value="P:defense response"/>
    <property type="evidence" value="ECO:0007669"/>
    <property type="project" value="UniProtKB-KW"/>
</dbReference>
<feature type="signal peptide" evidence="12">
    <location>
        <begin position="1"/>
        <end position="23"/>
    </location>
</feature>
<sequence>MANLYSSAVTICLHASVIPLAMCIGTTLVPGLPDPISTAAMEVWNRDVHQQTYKQQNQRSAREIIQVNKADSEKMALTPPVCSVNDVHHGQRKDRPTFHPSLWGDFFLTYQPPTAPKRAYMTERAEVLKEEVRKMVKGANEIPDILDLIITLQRLGLDNYYENEIDDKLLFVYDSEYDDKDLNLVSLRFYLLRKNGYDVPSDVFKSFKDNEGKFVADNTKTLLSLYNAAHLRTHGDKVLDEAIIFTKSQLEAVLDSLESTLADEVSHALQTPLFRRIRILETRTYIPIYEKEAARNEVILEFAKLNFNLLQLLYCEELKTVTLWWKQLNVETNLCFIRDRIVEMHFWMTGACSEPQYSLTRVITTKMTAYITILDDIMDTYSTTEEAMLLAEAIYRWEENASELLPEYVKDLYLHLLKTFNSCEDELGPNKSFRVFYLKELLKLLVRANSQEIKWRDEHYVPKTINEHLEISRATVGGFQVACSSFVGMGDIITKEILDWLLTYPELLKCFSTIARLSNDIKSTQREQIGAHHASTVECYMLQHRTTMNDAYERIKDLIEDAWKDMMKLFLTPTGQPKLIAKTVVDFARTVDYIYKKTDAFTFSHTIKDMITMLYVEPTLF</sequence>
<evidence type="ECO:0000256" key="4">
    <source>
        <dbReference type="ARBA" id="ARBA00004721"/>
    </source>
</evidence>
<comment type="similarity">
    <text evidence="5">Belongs to the terpene synthase family.</text>
</comment>
<keyword evidence="11" id="KW-0456">Lyase</keyword>
<dbReference type="AlphaFoldDB" id="A0A8T0RAA4"/>
<evidence type="ECO:0000256" key="3">
    <source>
        <dbReference type="ARBA" id="ARBA00004496"/>
    </source>
</evidence>
<dbReference type="GO" id="GO:0010333">
    <property type="term" value="F:terpene synthase activity"/>
    <property type="evidence" value="ECO:0007669"/>
    <property type="project" value="InterPro"/>
</dbReference>
<comment type="pathway">
    <text evidence="4">Secondary metabolite biosynthesis; terpenoid biosynthesis.</text>
</comment>
<dbReference type="Pfam" id="PF03936">
    <property type="entry name" value="Terpene_synth_C"/>
    <property type="match status" value="1"/>
</dbReference>
<dbReference type="PANTHER" id="PTHR31225:SF118">
    <property type="entry name" value="(E)-BETA-FARNESENE SYNTHASE"/>
    <property type="match status" value="1"/>
</dbReference>
<dbReference type="InterPro" id="IPR005630">
    <property type="entry name" value="Terpene_synthase_metal-bd"/>
</dbReference>
<evidence type="ECO:0000259" key="14">
    <source>
        <dbReference type="Pfam" id="PF03936"/>
    </source>
</evidence>
<evidence type="ECO:0000259" key="13">
    <source>
        <dbReference type="Pfam" id="PF01397"/>
    </source>
</evidence>
<dbReference type="SUPFAM" id="SSF48576">
    <property type="entry name" value="Terpenoid synthases"/>
    <property type="match status" value="1"/>
</dbReference>
<evidence type="ECO:0000256" key="12">
    <source>
        <dbReference type="SAM" id="SignalP"/>
    </source>
</evidence>
<dbReference type="SUPFAM" id="SSF48239">
    <property type="entry name" value="Terpenoid cyclases/Protein prenyltransferases"/>
    <property type="match status" value="1"/>
</dbReference>
<dbReference type="Gene3D" id="1.10.600.10">
    <property type="entry name" value="Farnesyl Diphosphate Synthase"/>
    <property type="match status" value="1"/>
</dbReference>
<dbReference type="SFLD" id="SFLDS00005">
    <property type="entry name" value="Isoprenoid_Synthase_Type_I"/>
    <property type="match status" value="1"/>
</dbReference>
<accession>A0A8T0RAA4</accession>
<proteinExistence type="inferred from homology"/>
<dbReference type="GO" id="GO:0000287">
    <property type="term" value="F:magnesium ion binding"/>
    <property type="evidence" value="ECO:0007669"/>
    <property type="project" value="InterPro"/>
</dbReference>
<evidence type="ECO:0000256" key="10">
    <source>
        <dbReference type="ARBA" id="ARBA00023211"/>
    </source>
</evidence>
<keyword evidence="7" id="KW-0479">Metal-binding</keyword>
<evidence type="ECO:0000256" key="11">
    <source>
        <dbReference type="ARBA" id="ARBA00023239"/>
    </source>
</evidence>
<dbReference type="SFLD" id="SFLDG01019">
    <property type="entry name" value="Terpene_Cyclase_Like_1_C_Termi"/>
    <property type="match status" value="1"/>
</dbReference>
<evidence type="ECO:0000256" key="9">
    <source>
        <dbReference type="ARBA" id="ARBA00022842"/>
    </source>
</evidence>
<dbReference type="InterPro" id="IPR036965">
    <property type="entry name" value="Terpene_synth_N_sf"/>
</dbReference>
<evidence type="ECO:0000313" key="15">
    <source>
        <dbReference type="EMBL" id="KAG2581829.1"/>
    </source>
</evidence>
<dbReference type="InterPro" id="IPR001906">
    <property type="entry name" value="Terpene_synth_N"/>
</dbReference>
<evidence type="ECO:0000256" key="2">
    <source>
        <dbReference type="ARBA" id="ARBA00001946"/>
    </source>
</evidence>